<dbReference type="Gramene" id="mRNA:HanXRQr2_Chr11g0501321">
    <property type="protein sequence ID" value="CDS:HanXRQr2_Chr11g0501321.1"/>
    <property type="gene ID" value="HanXRQr2_Chr11g0501321"/>
</dbReference>
<gene>
    <name evidence="2" type="ORF">HanXRQr2_Chr11g0501321</name>
</gene>
<dbReference type="EMBL" id="MNCJ02000326">
    <property type="protein sequence ID" value="KAF5782869.1"/>
    <property type="molecule type" value="Genomic_DNA"/>
</dbReference>
<feature type="region of interest" description="Disordered" evidence="1">
    <location>
        <begin position="260"/>
        <end position="288"/>
    </location>
</feature>
<evidence type="ECO:0000256" key="1">
    <source>
        <dbReference type="SAM" id="MobiDB-lite"/>
    </source>
</evidence>
<dbReference type="AlphaFoldDB" id="A0A9K3N0T7"/>
<reference evidence="2" key="2">
    <citation type="submission" date="2020-06" db="EMBL/GenBank/DDBJ databases">
        <title>Helianthus annuus Genome sequencing and assembly Release 2.</title>
        <authorList>
            <person name="Gouzy J."/>
            <person name="Langlade N."/>
            <person name="Munos S."/>
        </authorList>
    </citation>
    <scope>NUCLEOTIDE SEQUENCE</scope>
    <source>
        <tissue evidence="2">Leaves</tissue>
    </source>
</reference>
<proteinExistence type="predicted"/>
<sequence length="313" mass="34387">MILEAKYPQLQPTVSIYDTKIMNHMVFSMLNQKPRADVQVTCQNKKPLVKFGAFSEVTEEVQAPVNATVADEHDVEIIDAAPGSSEPVENVDLTGIVSEEDAVVERMMDNVEFNENVVDDETEVNAESLTAEVQHVKQPTSVNPPHTEPVDFVSAEPENVAEDPTADLHPRKRSKRNPRISREINTETKTTQQSTMPVVSERPPTQDMGTPVSEAIIDFILNERAAMFMPAPRTGEGSSSGPSNADVLKAAELLQVAAREAEAAAKPNQDKTQESSSSPDSEEFFADNETDILMKRITVLEEGKIFKDVQIAA</sequence>
<feature type="region of interest" description="Disordered" evidence="1">
    <location>
        <begin position="159"/>
        <end position="210"/>
    </location>
</feature>
<evidence type="ECO:0000313" key="3">
    <source>
        <dbReference type="Proteomes" id="UP000215914"/>
    </source>
</evidence>
<name>A0A9K3N0T7_HELAN</name>
<comment type="caution">
    <text evidence="2">The sequence shown here is derived from an EMBL/GenBank/DDBJ whole genome shotgun (WGS) entry which is preliminary data.</text>
</comment>
<organism evidence="2 3">
    <name type="scientific">Helianthus annuus</name>
    <name type="common">Common sunflower</name>
    <dbReference type="NCBI Taxonomy" id="4232"/>
    <lineage>
        <taxon>Eukaryota</taxon>
        <taxon>Viridiplantae</taxon>
        <taxon>Streptophyta</taxon>
        <taxon>Embryophyta</taxon>
        <taxon>Tracheophyta</taxon>
        <taxon>Spermatophyta</taxon>
        <taxon>Magnoliopsida</taxon>
        <taxon>eudicotyledons</taxon>
        <taxon>Gunneridae</taxon>
        <taxon>Pentapetalae</taxon>
        <taxon>asterids</taxon>
        <taxon>campanulids</taxon>
        <taxon>Asterales</taxon>
        <taxon>Asteraceae</taxon>
        <taxon>Asteroideae</taxon>
        <taxon>Heliantheae alliance</taxon>
        <taxon>Heliantheae</taxon>
        <taxon>Helianthus</taxon>
    </lineage>
</organism>
<evidence type="ECO:0000313" key="2">
    <source>
        <dbReference type="EMBL" id="KAF5782869.1"/>
    </source>
</evidence>
<dbReference type="Proteomes" id="UP000215914">
    <property type="component" value="Unassembled WGS sequence"/>
</dbReference>
<feature type="compositionally biased region" description="Basic and acidic residues" evidence="1">
    <location>
        <begin position="260"/>
        <end position="273"/>
    </location>
</feature>
<feature type="compositionally biased region" description="Basic residues" evidence="1">
    <location>
        <begin position="170"/>
        <end position="179"/>
    </location>
</feature>
<accession>A0A9K3N0T7</accession>
<reference evidence="2" key="1">
    <citation type="journal article" date="2017" name="Nature">
        <title>The sunflower genome provides insights into oil metabolism, flowering and Asterid evolution.</title>
        <authorList>
            <person name="Badouin H."/>
            <person name="Gouzy J."/>
            <person name="Grassa C.J."/>
            <person name="Murat F."/>
            <person name="Staton S.E."/>
            <person name="Cottret L."/>
            <person name="Lelandais-Briere C."/>
            <person name="Owens G.L."/>
            <person name="Carrere S."/>
            <person name="Mayjonade B."/>
            <person name="Legrand L."/>
            <person name="Gill N."/>
            <person name="Kane N.C."/>
            <person name="Bowers J.E."/>
            <person name="Hubner S."/>
            <person name="Bellec A."/>
            <person name="Berard A."/>
            <person name="Berges H."/>
            <person name="Blanchet N."/>
            <person name="Boniface M.C."/>
            <person name="Brunel D."/>
            <person name="Catrice O."/>
            <person name="Chaidir N."/>
            <person name="Claudel C."/>
            <person name="Donnadieu C."/>
            <person name="Faraut T."/>
            <person name="Fievet G."/>
            <person name="Helmstetter N."/>
            <person name="King M."/>
            <person name="Knapp S.J."/>
            <person name="Lai Z."/>
            <person name="Le Paslier M.C."/>
            <person name="Lippi Y."/>
            <person name="Lorenzon L."/>
            <person name="Mandel J.R."/>
            <person name="Marage G."/>
            <person name="Marchand G."/>
            <person name="Marquand E."/>
            <person name="Bret-Mestries E."/>
            <person name="Morien E."/>
            <person name="Nambeesan S."/>
            <person name="Nguyen T."/>
            <person name="Pegot-Espagnet P."/>
            <person name="Pouilly N."/>
            <person name="Raftis F."/>
            <person name="Sallet E."/>
            <person name="Schiex T."/>
            <person name="Thomas J."/>
            <person name="Vandecasteele C."/>
            <person name="Vares D."/>
            <person name="Vear F."/>
            <person name="Vautrin S."/>
            <person name="Crespi M."/>
            <person name="Mangin B."/>
            <person name="Burke J.M."/>
            <person name="Salse J."/>
            <person name="Munos S."/>
            <person name="Vincourt P."/>
            <person name="Rieseberg L.H."/>
            <person name="Langlade N.B."/>
        </authorList>
    </citation>
    <scope>NUCLEOTIDE SEQUENCE</scope>
    <source>
        <tissue evidence="2">Leaves</tissue>
    </source>
</reference>
<keyword evidence="3" id="KW-1185">Reference proteome</keyword>
<feature type="compositionally biased region" description="Polar residues" evidence="1">
    <location>
        <begin position="187"/>
        <end position="197"/>
    </location>
</feature>
<protein>
    <submittedName>
        <fullName evidence="2">Uncharacterized protein</fullName>
    </submittedName>
</protein>